<dbReference type="Proteomes" id="UP000317366">
    <property type="component" value="Unassembled WGS sequence"/>
</dbReference>
<dbReference type="EMBL" id="VBOX01000066">
    <property type="protein sequence ID" value="TMQ62920.1"/>
    <property type="molecule type" value="Genomic_DNA"/>
</dbReference>
<evidence type="ECO:0000256" key="11">
    <source>
        <dbReference type="ARBA" id="ARBA00049144"/>
    </source>
</evidence>
<proteinExistence type="inferred from homology"/>
<keyword evidence="7 13" id="KW-0028">Amino-acid biosynthesis</keyword>
<evidence type="ECO:0000256" key="4">
    <source>
        <dbReference type="ARBA" id="ARBA00005517"/>
    </source>
</evidence>
<evidence type="ECO:0000256" key="10">
    <source>
        <dbReference type="ARBA" id="ARBA00023239"/>
    </source>
</evidence>
<evidence type="ECO:0000256" key="12">
    <source>
        <dbReference type="NCBIfam" id="TIGR00260"/>
    </source>
</evidence>
<feature type="binding site" evidence="14">
    <location>
        <position position="343"/>
    </location>
    <ligand>
        <name>pyridoxal 5'-phosphate</name>
        <dbReference type="ChEBI" id="CHEBI:597326"/>
    </ligand>
</feature>
<evidence type="ECO:0000256" key="9">
    <source>
        <dbReference type="ARBA" id="ARBA00022898"/>
    </source>
</evidence>
<protein>
    <recommendedName>
        <fullName evidence="6 12">Threonine synthase</fullName>
        <ecNumber evidence="5 12">4.2.3.1</ecNumber>
    </recommendedName>
</protein>
<dbReference type="InterPro" id="IPR050147">
    <property type="entry name" value="Ser/Thr_Dehydratase"/>
</dbReference>
<evidence type="ECO:0000313" key="18">
    <source>
        <dbReference type="EMBL" id="TMQ62920.1"/>
    </source>
</evidence>
<evidence type="ECO:0000256" key="13">
    <source>
        <dbReference type="PIRNR" id="PIRNR038945"/>
    </source>
</evidence>
<evidence type="ECO:0000313" key="17">
    <source>
        <dbReference type="EMBL" id="TMQ56392.1"/>
    </source>
</evidence>
<dbReference type="EMBL" id="VBOU01000001">
    <property type="protein sequence ID" value="TMQ56392.1"/>
    <property type="molecule type" value="Genomic_DNA"/>
</dbReference>
<dbReference type="GO" id="GO:0003941">
    <property type="term" value="F:L-serine ammonia-lyase activity"/>
    <property type="evidence" value="ECO:0007669"/>
    <property type="project" value="TreeGrafter"/>
</dbReference>
<dbReference type="FunFam" id="3.40.50.1100:FF:000014">
    <property type="entry name" value="Threonine synthase"/>
    <property type="match status" value="1"/>
</dbReference>
<dbReference type="GO" id="GO:0030170">
    <property type="term" value="F:pyridoxal phosphate binding"/>
    <property type="evidence" value="ECO:0007669"/>
    <property type="project" value="InterPro"/>
</dbReference>
<dbReference type="GO" id="GO:0009088">
    <property type="term" value="P:threonine biosynthetic process"/>
    <property type="evidence" value="ECO:0007669"/>
    <property type="project" value="UniProtKB-UniRule"/>
</dbReference>
<dbReference type="Pfam" id="PF00291">
    <property type="entry name" value="PALP"/>
    <property type="match status" value="1"/>
</dbReference>
<gene>
    <name evidence="17" type="ORF">E6K74_00185</name>
    <name evidence="18" type="ORF">E6K77_06215</name>
</gene>
<keyword evidence="9 13" id="KW-0663">Pyridoxal phosphate</keyword>
<evidence type="ECO:0000256" key="5">
    <source>
        <dbReference type="ARBA" id="ARBA00013028"/>
    </source>
</evidence>
<evidence type="ECO:0000256" key="2">
    <source>
        <dbReference type="ARBA" id="ARBA00003648"/>
    </source>
</evidence>
<dbReference type="UniPathway" id="UPA00050">
    <property type="reaction ID" value="UER00065"/>
</dbReference>
<dbReference type="PANTHER" id="PTHR48078:SF6">
    <property type="entry name" value="L-THREONINE DEHYDRATASE CATABOLIC TDCB"/>
    <property type="match status" value="1"/>
</dbReference>
<feature type="modified residue" description="N6-(pyridoxal phosphate)lysine" evidence="15">
    <location>
        <position position="74"/>
    </location>
</feature>
<dbReference type="InterPro" id="IPR004450">
    <property type="entry name" value="Thr_synthase-like"/>
</dbReference>
<evidence type="ECO:0000259" key="16">
    <source>
        <dbReference type="Pfam" id="PF00291"/>
    </source>
</evidence>
<dbReference type="PIRSF" id="PIRSF038945">
    <property type="entry name" value="Thr_synthase"/>
    <property type="match status" value="1"/>
</dbReference>
<keyword evidence="10 13" id="KW-0456">Lyase</keyword>
<comment type="pathway">
    <text evidence="3 13">Amino-acid biosynthesis; L-threonine biosynthesis; L-threonine from L-aspartate: step 5/5.</text>
</comment>
<dbReference type="CDD" id="cd01563">
    <property type="entry name" value="Thr-synth_1"/>
    <property type="match status" value="1"/>
</dbReference>
<evidence type="ECO:0000256" key="8">
    <source>
        <dbReference type="ARBA" id="ARBA00022697"/>
    </source>
</evidence>
<evidence type="ECO:0000256" key="14">
    <source>
        <dbReference type="PIRSR" id="PIRSR038945-1"/>
    </source>
</evidence>
<comment type="cofactor">
    <cofactor evidence="1 13 14">
        <name>pyridoxal 5'-phosphate</name>
        <dbReference type="ChEBI" id="CHEBI:597326"/>
    </cofactor>
</comment>
<comment type="catalytic activity">
    <reaction evidence="11 13">
        <text>O-phospho-L-homoserine + H2O = L-threonine + phosphate</text>
        <dbReference type="Rhea" id="RHEA:10840"/>
        <dbReference type="ChEBI" id="CHEBI:15377"/>
        <dbReference type="ChEBI" id="CHEBI:43474"/>
        <dbReference type="ChEBI" id="CHEBI:57590"/>
        <dbReference type="ChEBI" id="CHEBI:57926"/>
        <dbReference type="EC" id="4.2.3.1"/>
    </reaction>
</comment>
<dbReference type="GO" id="GO:0006565">
    <property type="term" value="P:L-serine catabolic process"/>
    <property type="evidence" value="ECO:0007669"/>
    <property type="project" value="TreeGrafter"/>
</dbReference>
<dbReference type="FunFam" id="3.40.50.1100:FF:000013">
    <property type="entry name" value="Threonine synthase"/>
    <property type="match status" value="1"/>
</dbReference>
<dbReference type="GO" id="GO:0006567">
    <property type="term" value="P:L-threonine catabolic process"/>
    <property type="evidence" value="ECO:0007669"/>
    <property type="project" value="TreeGrafter"/>
</dbReference>
<evidence type="ECO:0000256" key="7">
    <source>
        <dbReference type="ARBA" id="ARBA00022605"/>
    </source>
</evidence>
<dbReference type="PROSITE" id="PS00165">
    <property type="entry name" value="DEHYDRATASE_SER_THR"/>
    <property type="match status" value="1"/>
</dbReference>
<name>A0A538SYG8_UNCEI</name>
<reference evidence="19 20" key="1">
    <citation type="journal article" date="2019" name="Nat. Microbiol.">
        <title>Mediterranean grassland soil C-N compound turnover is dependent on rainfall and depth, and is mediated by genomically divergent microorganisms.</title>
        <authorList>
            <person name="Diamond S."/>
            <person name="Andeer P.F."/>
            <person name="Li Z."/>
            <person name="Crits-Christoph A."/>
            <person name="Burstein D."/>
            <person name="Anantharaman K."/>
            <person name="Lane K.R."/>
            <person name="Thomas B.C."/>
            <person name="Pan C."/>
            <person name="Northen T.R."/>
            <person name="Banfield J.F."/>
        </authorList>
    </citation>
    <scope>NUCLEOTIDE SEQUENCE [LARGE SCALE GENOMIC DNA]</scope>
    <source>
        <strain evidence="17">WS_4</strain>
        <strain evidence="18">WS_7</strain>
    </source>
</reference>
<evidence type="ECO:0000256" key="3">
    <source>
        <dbReference type="ARBA" id="ARBA00004979"/>
    </source>
</evidence>
<evidence type="ECO:0000313" key="19">
    <source>
        <dbReference type="Proteomes" id="UP000317366"/>
    </source>
</evidence>
<dbReference type="NCBIfam" id="TIGR00260">
    <property type="entry name" value="thrC"/>
    <property type="match status" value="1"/>
</dbReference>
<comment type="caution">
    <text evidence="17">The sequence shown here is derived from an EMBL/GenBank/DDBJ whole genome shotgun (WGS) entry which is preliminary data.</text>
</comment>
<dbReference type="InterPro" id="IPR001926">
    <property type="entry name" value="TrpB-like_PALP"/>
</dbReference>
<comment type="function">
    <text evidence="2 13">Catalyzes the gamma-elimination of phosphate from L-phosphohomoserine and the beta-addition of water to produce L-threonine.</text>
</comment>
<evidence type="ECO:0000313" key="20">
    <source>
        <dbReference type="Proteomes" id="UP000319829"/>
    </source>
</evidence>
<dbReference type="InterPro" id="IPR000634">
    <property type="entry name" value="Ser/Thr_deHydtase_PyrdxlP-BS"/>
</dbReference>
<dbReference type="GO" id="GO:0009097">
    <property type="term" value="P:isoleucine biosynthetic process"/>
    <property type="evidence" value="ECO:0007669"/>
    <property type="project" value="TreeGrafter"/>
</dbReference>
<feature type="binding site" evidence="14">
    <location>
        <begin position="201"/>
        <end position="205"/>
    </location>
    <ligand>
        <name>pyridoxal 5'-phosphate</name>
        <dbReference type="ChEBI" id="CHEBI:597326"/>
    </ligand>
</feature>
<dbReference type="AlphaFoldDB" id="A0A538SYG8"/>
<dbReference type="GO" id="GO:0004794">
    <property type="term" value="F:threonine deaminase activity"/>
    <property type="evidence" value="ECO:0007669"/>
    <property type="project" value="TreeGrafter"/>
</dbReference>
<evidence type="ECO:0000256" key="6">
    <source>
        <dbReference type="ARBA" id="ARBA00018679"/>
    </source>
</evidence>
<evidence type="ECO:0000256" key="1">
    <source>
        <dbReference type="ARBA" id="ARBA00001933"/>
    </source>
</evidence>
<dbReference type="GO" id="GO:0004795">
    <property type="term" value="F:threonine synthase activity"/>
    <property type="evidence" value="ECO:0007669"/>
    <property type="project" value="UniProtKB-UniRule"/>
</dbReference>
<feature type="domain" description="Tryptophan synthase beta chain-like PALP" evidence="16">
    <location>
        <begin position="35"/>
        <end position="344"/>
    </location>
</feature>
<dbReference type="PANTHER" id="PTHR48078">
    <property type="entry name" value="THREONINE DEHYDRATASE, MITOCHONDRIAL-RELATED"/>
    <property type="match status" value="1"/>
</dbReference>
<dbReference type="EC" id="4.2.3.1" evidence="5 12"/>
<dbReference type="Gene3D" id="3.40.50.1100">
    <property type="match status" value="2"/>
</dbReference>
<dbReference type="SUPFAM" id="SSF53686">
    <property type="entry name" value="Tryptophan synthase beta subunit-like PLP-dependent enzymes"/>
    <property type="match status" value="1"/>
</dbReference>
<organism evidence="17 20">
    <name type="scientific">Eiseniibacteriota bacterium</name>
    <dbReference type="NCBI Taxonomy" id="2212470"/>
    <lineage>
        <taxon>Bacteria</taxon>
        <taxon>Candidatus Eiseniibacteriota</taxon>
    </lineage>
</organism>
<keyword evidence="8 13" id="KW-0791">Threonine biosynthesis</keyword>
<sequence length="376" mass="38663">MSAAKEGAKGSVAAWRGVVREFRAILPEIPEDAVVTLLEGGTPLVPMPALSRRAGLGLDLHVKIEGQNPTGSFKDRGMTVAVSRAKARGAKAVLCASTGNTSASAAAYAARAGLRCVVVIPEGQIALGKLAQAMIYGARVLAIRGNFDRALELVRSMSEEGSVVVVNSINPDRIQGQKTVAYEVVQALGGRVPDAHALPVGNAGNITATWKGYEERAAVASASGASGAAASASAGARPKMLGFQAEGAAPIVRGARVEDPMTIATAIKIGNPASWKGALDARDRSGGLIETVTDDEILGAYQALAEVEGIFVEPASAASVAGVLKLGAQGRLKGLHTIVCTVTGHGLKDPERAVSVSKAVEKVEDDPEVLRRVILE</sequence>
<dbReference type="InterPro" id="IPR026260">
    <property type="entry name" value="Thr_Synthase_bac/arc"/>
</dbReference>
<dbReference type="Proteomes" id="UP000319829">
    <property type="component" value="Unassembled WGS sequence"/>
</dbReference>
<comment type="similarity">
    <text evidence="4 13">Belongs to the threonine synthase family.</text>
</comment>
<feature type="binding site" evidence="14">
    <location>
        <position position="100"/>
    </location>
    <ligand>
        <name>pyridoxal 5'-phosphate</name>
        <dbReference type="ChEBI" id="CHEBI:597326"/>
    </ligand>
</feature>
<evidence type="ECO:0000256" key="15">
    <source>
        <dbReference type="PIRSR" id="PIRSR038945-2"/>
    </source>
</evidence>
<accession>A0A538SYG8</accession>
<dbReference type="InterPro" id="IPR036052">
    <property type="entry name" value="TrpB-like_PALP_sf"/>
</dbReference>